<gene>
    <name evidence="2" type="ORF">EDD61_10939</name>
</gene>
<evidence type="ECO:0000313" key="3">
    <source>
        <dbReference type="Proteomes" id="UP000295773"/>
    </source>
</evidence>
<accession>A0A4R3TDS7</accession>
<protein>
    <submittedName>
        <fullName evidence="2">Uncharacterized protein</fullName>
    </submittedName>
</protein>
<name>A0A4R3TDS7_9FIRM</name>
<keyword evidence="1" id="KW-0175">Coiled coil</keyword>
<evidence type="ECO:0000313" key="2">
    <source>
        <dbReference type="EMBL" id="TCU60002.1"/>
    </source>
</evidence>
<keyword evidence="3" id="KW-1185">Reference proteome</keyword>
<proteinExistence type="predicted"/>
<organism evidence="2 3">
    <name type="scientific">Longicatena caecimuris</name>
    <dbReference type="NCBI Taxonomy" id="1796635"/>
    <lineage>
        <taxon>Bacteria</taxon>
        <taxon>Bacillati</taxon>
        <taxon>Bacillota</taxon>
        <taxon>Erysipelotrichia</taxon>
        <taxon>Erysipelotrichales</taxon>
        <taxon>Erysipelotrichaceae</taxon>
        <taxon>Longicatena</taxon>
    </lineage>
</organism>
<comment type="caution">
    <text evidence="2">The sequence shown here is derived from an EMBL/GenBank/DDBJ whole genome shotgun (WGS) entry which is preliminary data.</text>
</comment>
<reference evidence="2 3" key="1">
    <citation type="submission" date="2019-03" db="EMBL/GenBank/DDBJ databases">
        <title>Genomic Encyclopedia of Type Strains, Phase IV (KMG-IV): sequencing the most valuable type-strain genomes for metagenomic binning, comparative biology and taxonomic classification.</title>
        <authorList>
            <person name="Goeker M."/>
        </authorList>
    </citation>
    <scope>NUCLEOTIDE SEQUENCE [LARGE SCALE GENOMIC DNA]</scope>
    <source>
        <strain evidence="2 3">DSM 29481</strain>
    </source>
</reference>
<dbReference type="AlphaFoldDB" id="A0A4R3TDS7"/>
<dbReference type="EMBL" id="SMBP01000009">
    <property type="protein sequence ID" value="TCU60002.1"/>
    <property type="molecule type" value="Genomic_DNA"/>
</dbReference>
<sequence length="151" mass="17899">MNWREEYPPLIDVDESLKDYVKGELKSYYLYLYKWHELEKECMSLGCSTGGSIIQMPDGWSDGKSPQQRYSDKLFELEEKQKEFEQKLDKIDRLISVLNGKYYDVTKEYVMKRRCKNAKQVGNELKIEEDTVKKYAERAISQICSRNSNIL</sequence>
<dbReference type="RefSeq" id="WP_132224683.1">
    <property type="nucleotide sequence ID" value="NZ_JANKBG010000009.1"/>
</dbReference>
<dbReference type="Proteomes" id="UP000295773">
    <property type="component" value="Unassembled WGS sequence"/>
</dbReference>
<evidence type="ECO:0000256" key="1">
    <source>
        <dbReference type="SAM" id="Coils"/>
    </source>
</evidence>
<feature type="coiled-coil region" evidence="1">
    <location>
        <begin position="67"/>
        <end position="97"/>
    </location>
</feature>